<comment type="caution">
    <text evidence="9">The sequence shown here is derived from an EMBL/GenBank/DDBJ whole genome shotgun (WGS) entry which is preliminary data.</text>
</comment>
<dbReference type="GO" id="GO:0018738">
    <property type="term" value="F:S-formylglutathione hydrolase activity"/>
    <property type="evidence" value="ECO:0007669"/>
    <property type="project" value="UniProtKB-UniRule"/>
</dbReference>
<reference evidence="10" key="1">
    <citation type="submission" date="2018-04" db="EMBL/GenBank/DDBJ databases">
        <authorList>
            <person name="Cornet L."/>
        </authorList>
    </citation>
    <scope>NUCLEOTIDE SEQUENCE [LARGE SCALE GENOMIC DNA]</scope>
</reference>
<evidence type="ECO:0000256" key="2">
    <source>
        <dbReference type="ARBA" id="ARBA00012479"/>
    </source>
</evidence>
<dbReference type="GO" id="GO:0052689">
    <property type="term" value="F:carboxylic ester hydrolase activity"/>
    <property type="evidence" value="ECO:0007669"/>
    <property type="project" value="UniProtKB-KW"/>
</dbReference>
<dbReference type="NCBIfam" id="TIGR02821">
    <property type="entry name" value="fghA_ester_D"/>
    <property type="match status" value="1"/>
</dbReference>
<sequence>MGLKETSRIKSFGGTTRFYSHRSEACDCDMNLAVYVPPQAEAAPVPVLYFLSGLTCTEKNFIEKAGAQRYAAEHGLMLVVPDTSPRGVNLPGEDEAWDFGSGASFYVNATQEPWAKHYQMYDYVVQELPSLIKSSFDVKGDRAGICGHSMGGHGALICGLKNPDKYASVSAFAPIAAPSQCAWGQKAFTGYLGSDPQLWADYDATELIKSHQDAGSKFGSILIDQGEADQFLKDQQLLPETFAAACQQANQPLTLRLQPGYDHSYYFIATFIGDHIRHHAAVFSV</sequence>
<evidence type="ECO:0000313" key="9">
    <source>
        <dbReference type="EMBL" id="PZO50085.1"/>
    </source>
</evidence>
<feature type="active site" description="Charge relay system" evidence="7">
    <location>
        <position position="229"/>
    </location>
</feature>
<protein>
    <recommendedName>
        <fullName evidence="2 6">S-formylglutathione hydrolase</fullName>
        <ecNumber evidence="2 6">3.1.2.12</ecNumber>
    </recommendedName>
</protein>
<evidence type="ECO:0000256" key="8">
    <source>
        <dbReference type="RuleBase" id="RU363068"/>
    </source>
</evidence>
<dbReference type="GO" id="GO:0005829">
    <property type="term" value="C:cytosol"/>
    <property type="evidence" value="ECO:0007669"/>
    <property type="project" value="TreeGrafter"/>
</dbReference>
<organism evidence="9 10">
    <name type="scientific">Phormidesmis priestleyi</name>
    <dbReference type="NCBI Taxonomy" id="268141"/>
    <lineage>
        <taxon>Bacteria</taxon>
        <taxon>Bacillati</taxon>
        <taxon>Cyanobacteriota</taxon>
        <taxon>Cyanophyceae</taxon>
        <taxon>Leptolyngbyales</taxon>
        <taxon>Leptolyngbyaceae</taxon>
        <taxon>Phormidesmis</taxon>
    </lineage>
</organism>
<dbReference type="Proteomes" id="UP000249794">
    <property type="component" value="Unassembled WGS sequence"/>
</dbReference>
<evidence type="ECO:0000256" key="3">
    <source>
        <dbReference type="ARBA" id="ARBA00022487"/>
    </source>
</evidence>
<dbReference type="Gene3D" id="3.40.50.1820">
    <property type="entry name" value="alpha/beta hydrolase"/>
    <property type="match status" value="1"/>
</dbReference>
<dbReference type="SUPFAM" id="SSF53474">
    <property type="entry name" value="alpha/beta-Hydrolases"/>
    <property type="match status" value="1"/>
</dbReference>
<dbReference type="PANTHER" id="PTHR10061:SF0">
    <property type="entry name" value="S-FORMYLGLUTATHIONE HYDROLASE"/>
    <property type="match status" value="1"/>
</dbReference>
<dbReference type="EC" id="3.1.2.12" evidence="2 6"/>
<dbReference type="InterPro" id="IPR029058">
    <property type="entry name" value="AB_hydrolase_fold"/>
</dbReference>
<evidence type="ECO:0000256" key="7">
    <source>
        <dbReference type="PIRSR" id="PIRSR614186-1"/>
    </source>
</evidence>
<dbReference type="PANTHER" id="PTHR10061">
    <property type="entry name" value="S-FORMYLGLUTATHIONE HYDROLASE"/>
    <property type="match status" value="1"/>
</dbReference>
<comment type="similarity">
    <text evidence="1 8">Belongs to the esterase D family.</text>
</comment>
<evidence type="ECO:0000256" key="1">
    <source>
        <dbReference type="ARBA" id="ARBA00005622"/>
    </source>
</evidence>
<feature type="active site" description="Charge relay system" evidence="7">
    <location>
        <position position="263"/>
    </location>
</feature>
<reference evidence="9 10" key="2">
    <citation type="submission" date="2018-06" db="EMBL/GenBank/DDBJ databases">
        <title>Metagenomic assembly of (sub)arctic Cyanobacteria and their associated microbiome from non-axenic cultures.</title>
        <authorList>
            <person name="Baurain D."/>
        </authorList>
    </citation>
    <scope>NUCLEOTIDE SEQUENCE [LARGE SCALE GENOMIC DNA]</scope>
    <source>
        <strain evidence="9">ULC027bin1</strain>
    </source>
</reference>
<dbReference type="InterPro" id="IPR014186">
    <property type="entry name" value="S-formylglutathione_hydrol"/>
</dbReference>
<dbReference type="InterPro" id="IPR000801">
    <property type="entry name" value="Esterase-like"/>
</dbReference>
<proteinExistence type="inferred from homology"/>
<feature type="active site" description="Charge relay system" evidence="7">
    <location>
        <position position="149"/>
    </location>
</feature>
<name>A0A2W4YV69_9CYAN</name>
<evidence type="ECO:0000313" key="10">
    <source>
        <dbReference type="Proteomes" id="UP000249794"/>
    </source>
</evidence>
<comment type="function">
    <text evidence="8">Serine hydrolase involved in the detoxification of formaldehyde.</text>
</comment>
<dbReference type="AlphaFoldDB" id="A0A2W4YV69"/>
<comment type="catalytic activity">
    <reaction evidence="5 8">
        <text>S-formylglutathione + H2O = formate + glutathione + H(+)</text>
        <dbReference type="Rhea" id="RHEA:14961"/>
        <dbReference type="ChEBI" id="CHEBI:15377"/>
        <dbReference type="ChEBI" id="CHEBI:15378"/>
        <dbReference type="ChEBI" id="CHEBI:15740"/>
        <dbReference type="ChEBI" id="CHEBI:57688"/>
        <dbReference type="ChEBI" id="CHEBI:57925"/>
        <dbReference type="EC" id="3.1.2.12"/>
    </reaction>
</comment>
<dbReference type="FunFam" id="3.40.50.1820:FF:000002">
    <property type="entry name" value="S-formylglutathione hydrolase"/>
    <property type="match status" value="1"/>
</dbReference>
<dbReference type="GO" id="GO:0046294">
    <property type="term" value="P:formaldehyde catabolic process"/>
    <property type="evidence" value="ECO:0007669"/>
    <property type="project" value="InterPro"/>
</dbReference>
<evidence type="ECO:0000256" key="6">
    <source>
        <dbReference type="NCBIfam" id="TIGR02821"/>
    </source>
</evidence>
<keyword evidence="4 8" id="KW-0378">Hydrolase</keyword>
<keyword evidence="3 8" id="KW-0719">Serine esterase</keyword>
<evidence type="ECO:0000256" key="4">
    <source>
        <dbReference type="ARBA" id="ARBA00022801"/>
    </source>
</evidence>
<accession>A0A2W4YV69</accession>
<dbReference type="Pfam" id="PF00756">
    <property type="entry name" value="Esterase"/>
    <property type="match status" value="1"/>
</dbReference>
<gene>
    <name evidence="9" type="primary">fghA</name>
    <name evidence="9" type="ORF">DCF15_16285</name>
</gene>
<evidence type="ECO:0000256" key="5">
    <source>
        <dbReference type="ARBA" id="ARBA00047590"/>
    </source>
</evidence>
<dbReference type="EMBL" id="QBMP01000198">
    <property type="protein sequence ID" value="PZO50085.1"/>
    <property type="molecule type" value="Genomic_DNA"/>
</dbReference>